<dbReference type="PANTHER" id="PTHR41324">
    <property type="entry name" value="MEMBRANE PROTEIN-RELATED"/>
    <property type="match status" value="1"/>
</dbReference>
<feature type="transmembrane region" description="Helical" evidence="1">
    <location>
        <begin position="314"/>
        <end position="337"/>
    </location>
</feature>
<evidence type="ECO:0000313" key="3">
    <source>
        <dbReference type="Proteomes" id="UP000196531"/>
    </source>
</evidence>
<evidence type="ECO:0000313" key="2">
    <source>
        <dbReference type="EMBL" id="OUR96389.1"/>
    </source>
</evidence>
<keyword evidence="1" id="KW-1133">Transmembrane helix</keyword>
<feature type="transmembrane region" description="Helical" evidence="1">
    <location>
        <begin position="203"/>
        <end position="223"/>
    </location>
</feature>
<evidence type="ECO:0000256" key="1">
    <source>
        <dbReference type="SAM" id="Phobius"/>
    </source>
</evidence>
<feature type="transmembrane region" description="Helical" evidence="1">
    <location>
        <begin position="94"/>
        <end position="116"/>
    </location>
</feature>
<protein>
    <recommendedName>
        <fullName evidence="4">DUF2232 domain-containing protein</fullName>
    </recommendedName>
</protein>
<feature type="transmembrane region" description="Helical" evidence="1">
    <location>
        <begin position="71"/>
        <end position="88"/>
    </location>
</feature>
<name>A0A1Y5FBN7_9BACT</name>
<feature type="transmembrane region" description="Helical" evidence="1">
    <location>
        <begin position="252"/>
        <end position="270"/>
    </location>
</feature>
<sequence>MDNQNDKDNYVKSSKGSETNSKEKIFGQLTNGKLLFLGVISLLLSVLGPLCIFAPVPMAVAFLLYGKSRSWIMSLSLSAIVLIVSLVFKDLAGLLSVSISYFIATLVAFLTARVVWNKTNPVTGLIKNGLFVFTLIALLFGAAQIVSEKPVLDLVTEQVKHFGDVLKQSPDYDKLIATGGEQAESWKYIVEQPKEIASKFLKMAFAGVFVGVFFVFWMSQFMLMRNTLIWRELHDYPYTMKDFVRFKIPEQFVFVLLGAMAMIPLGTHVLENEMLQVVGWNIVYSLGVFYFFQGFGIVSEALDAFGIFGFFRSVLIILTIFMGYQFVSLLGVVDIWVNFRKFLKKKNNNEGDII</sequence>
<keyword evidence="1" id="KW-0812">Transmembrane</keyword>
<dbReference type="PANTHER" id="PTHR41324:SF1">
    <property type="entry name" value="DUF2232 DOMAIN-CONTAINING PROTEIN"/>
    <property type="match status" value="1"/>
</dbReference>
<feature type="transmembrane region" description="Helical" evidence="1">
    <location>
        <begin position="34"/>
        <end position="64"/>
    </location>
</feature>
<reference evidence="3" key="1">
    <citation type="journal article" date="2017" name="Proc. Natl. Acad. Sci. U.S.A.">
        <title>Simulation of Deepwater Horizon oil plume reveals substrate specialization within a complex community of hydrocarbon-degraders.</title>
        <authorList>
            <person name="Hu P."/>
            <person name="Dubinsky E.A."/>
            <person name="Probst A.J."/>
            <person name="Wang J."/>
            <person name="Sieber C.M.K."/>
            <person name="Tom L.M."/>
            <person name="Gardinali P."/>
            <person name="Banfield J.F."/>
            <person name="Atlas R.M."/>
            <person name="Andersen G.L."/>
        </authorList>
    </citation>
    <scope>NUCLEOTIDE SEQUENCE [LARGE SCALE GENOMIC DNA]</scope>
</reference>
<dbReference type="AlphaFoldDB" id="A0A1Y5FBN7"/>
<accession>A0A1Y5FBN7</accession>
<dbReference type="InterPro" id="IPR018710">
    <property type="entry name" value="DUF2232"/>
</dbReference>
<dbReference type="Proteomes" id="UP000196531">
    <property type="component" value="Unassembled WGS sequence"/>
</dbReference>
<feature type="transmembrane region" description="Helical" evidence="1">
    <location>
        <begin position="282"/>
        <end position="302"/>
    </location>
</feature>
<dbReference type="EMBL" id="MAAO01000006">
    <property type="protein sequence ID" value="OUR96389.1"/>
    <property type="molecule type" value="Genomic_DNA"/>
</dbReference>
<gene>
    <name evidence="2" type="ORF">A9Q84_08540</name>
</gene>
<proteinExistence type="predicted"/>
<evidence type="ECO:0008006" key="4">
    <source>
        <dbReference type="Google" id="ProtNLM"/>
    </source>
</evidence>
<comment type="caution">
    <text evidence="2">The sequence shown here is derived from an EMBL/GenBank/DDBJ whole genome shotgun (WGS) entry which is preliminary data.</text>
</comment>
<organism evidence="2 3">
    <name type="scientific">Halobacteriovorax marinus</name>
    <dbReference type="NCBI Taxonomy" id="97084"/>
    <lineage>
        <taxon>Bacteria</taxon>
        <taxon>Pseudomonadati</taxon>
        <taxon>Bdellovibrionota</taxon>
        <taxon>Bacteriovoracia</taxon>
        <taxon>Bacteriovoracales</taxon>
        <taxon>Halobacteriovoraceae</taxon>
        <taxon>Halobacteriovorax</taxon>
    </lineage>
</organism>
<keyword evidence="1" id="KW-0472">Membrane</keyword>
<dbReference type="Pfam" id="PF09991">
    <property type="entry name" value="DUF2232"/>
    <property type="match status" value="1"/>
</dbReference>
<feature type="transmembrane region" description="Helical" evidence="1">
    <location>
        <begin position="128"/>
        <end position="146"/>
    </location>
</feature>